<accession>A0A2S0WSM1</accession>
<gene>
    <name evidence="2" type="ORF">DCE93_00490</name>
</gene>
<organism evidence="2 3">
    <name type="scientific">Agromyces badenianii</name>
    <dbReference type="NCBI Taxonomy" id="2080742"/>
    <lineage>
        <taxon>Bacteria</taxon>
        <taxon>Bacillati</taxon>
        <taxon>Actinomycetota</taxon>
        <taxon>Actinomycetes</taxon>
        <taxon>Micrococcales</taxon>
        <taxon>Microbacteriaceae</taxon>
        <taxon>Agromyces</taxon>
    </lineage>
</organism>
<protein>
    <submittedName>
        <fullName evidence="2">Pyridoxamine 5'-phosphate oxidase family protein</fullName>
    </submittedName>
</protein>
<dbReference type="Pfam" id="PF12900">
    <property type="entry name" value="Pyridox_ox_2"/>
    <property type="match status" value="1"/>
</dbReference>
<name>A0A2S0WSM1_9MICO</name>
<feature type="region of interest" description="Disordered" evidence="1">
    <location>
        <begin position="226"/>
        <end position="258"/>
    </location>
</feature>
<dbReference type="PANTHER" id="PTHR34071">
    <property type="entry name" value="5-NITROIMIDAZOLE ANTIBIOTICS RESISTANCE PROTEIN, NIMA-FAMILY-RELATED PROTEIN-RELATED"/>
    <property type="match status" value="1"/>
</dbReference>
<dbReference type="Proteomes" id="UP000244729">
    <property type="component" value="Chromosome"/>
</dbReference>
<sequence length="258" mass="27624">MLPLLDWSSLRQLDCKLNQCNAETRIVTTIEPATPVASREPRRIHRLSERQTTDPDALYELLDTELVGHLTAVVDGVPLVVPMGYARDGDHLLVHGSSGGGFALRAASDRQTVAFAVTALDGLVFARSLFDSSMNYRSAVAYGVLEPVEGERADAALVALAERLMPGRSAEVRAMTRKEIAATRVLRLRLDDVVMKTRAAGASEAPDDGEDHSVWAGVVPLGRVWGTPEPSVLTPTGTPTPDSVVALTNPPAETGKLP</sequence>
<dbReference type="KEGG" id="agm:DCE93_00490"/>
<dbReference type="PANTHER" id="PTHR34071:SF2">
    <property type="entry name" value="FLAVIN-NUCLEOTIDE-BINDING PROTEIN"/>
    <property type="match status" value="1"/>
</dbReference>
<proteinExistence type="predicted"/>
<reference evidence="2 3" key="1">
    <citation type="submission" date="2018-04" db="EMBL/GenBank/DDBJ databases">
        <authorList>
            <person name="Li J."/>
        </authorList>
    </citation>
    <scope>NUCLEOTIDE SEQUENCE [LARGE SCALE GENOMIC DNA]</scope>
    <source>
        <strain evidence="3">30A</strain>
    </source>
</reference>
<dbReference type="AlphaFoldDB" id="A0A2S0WSM1"/>
<dbReference type="InterPro" id="IPR012349">
    <property type="entry name" value="Split_barrel_FMN-bd"/>
</dbReference>
<dbReference type="Gene3D" id="2.30.110.10">
    <property type="entry name" value="Electron Transport, Fmn-binding Protein, Chain A"/>
    <property type="match status" value="1"/>
</dbReference>
<evidence type="ECO:0000313" key="3">
    <source>
        <dbReference type="Proteomes" id="UP000244729"/>
    </source>
</evidence>
<evidence type="ECO:0000256" key="1">
    <source>
        <dbReference type="SAM" id="MobiDB-lite"/>
    </source>
</evidence>
<dbReference type="SUPFAM" id="SSF50475">
    <property type="entry name" value="FMN-binding split barrel"/>
    <property type="match status" value="1"/>
</dbReference>
<evidence type="ECO:0000313" key="2">
    <source>
        <dbReference type="EMBL" id="AWB94336.1"/>
    </source>
</evidence>
<dbReference type="EMBL" id="CP028913">
    <property type="protein sequence ID" value="AWB94336.1"/>
    <property type="molecule type" value="Genomic_DNA"/>
</dbReference>
<dbReference type="OrthoDB" id="116031at2"/>
<keyword evidence="3" id="KW-1185">Reference proteome</keyword>
<dbReference type="InterPro" id="IPR024747">
    <property type="entry name" value="Pyridox_Oxase-rel"/>
</dbReference>